<dbReference type="Gene3D" id="3.30.420.40">
    <property type="match status" value="2"/>
</dbReference>
<evidence type="ECO:0000256" key="4">
    <source>
        <dbReference type="ARBA" id="ARBA00005225"/>
    </source>
</evidence>
<dbReference type="PANTHER" id="PTHR34265">
    <property type="entry name" value="TYPE III PANTOTHENATE KINASE"/>
    <property type="match status" value="1"/>
</dbReference>
<dbReference type="Proteomes" id="UP001164803">
    <property type="component" value="Chromosome"/>
</dbReference>
<evidence type="ECO:0000256" key="1">
    <source>
        <dbReference type="ARBA" id="ARBA00001206"/>
    </source>
</evidence>
<feature type="binding site" evidence="16">
    <location>
        <begin position="8"/>
        <end position="15"/>
    </location>
    <ligand>
        <name>ATP</name>
        <dbReference type="ChEBI" id="CHEBI:30616"/>
    </ligand>
</feature>
<gene>
    <name evidence="16" type="primary">coaX</name>
    <name evidence="17" type="ORF">NZD86_02055</name>
</gene>
<comment type="similarity">
    <text evidence="14 16">Belongs to the type III pantothenate kinase family.</text>
</comment>
<feature type="active site" description="Proton acceptor" evidence="16">
    <location>
        <position position="110"/>
    </location>
</feature>
<keyword evidence="12 16" id="KW-0630">Potassium</keyword>
<dbReference type="SUPFAM" id="SSF53067">
    <property type="entry name" value="Actin-like ATPase domain"/>
    <property type="match status" value="2"/>
</dbReference>
<protein>
    <recommendedName>
        <fullName evidence="15 16">Type III pantothenate kinase</fullName>
        <ecNumber evidence="6 16">2.7.1.33</ecNumber>
    </recommendedName>
    <alternativeName>
        <fullName evidence="16">PanK-III</fullName>
    </alternativeName>
    <alternativeName>
        <fullName evidence="16">Pantothenic acid kinase</fullName>
    </alternativeName>
</protein>
<dbReference type="HAMAP" id="MF_01274">
    <property type="entry name" value="Pantothen_kinase_3"/>
    <property type="match status" value="1"/>
</dbReference>
<keyword evidence="7 16" id="KW-0963">Cytoplasm</keyword>
<dbReference type="Pfam" id="PF03309">
    <property type="entry name" value="Pan_kinase"/>
    <property type="match status" value="1"/>
</dbReference>
<comment type="function">
    <text evidence="16">Catalyzes the phosphorylation of pantothenate (Pan), the first step in CoA biosynthesis.</text>
</comment>
<proteinExistence type="inferred from homology"/>
<evidence type="ECO:0000313" key="18">
    <source>
        <dbReference type="Proteomes" id="UP001164803"/>
    </source>
</evidence>
<keyword evidence="9 16" id="KW-0547">Nucleotide-binding</keyword>
<dbReference type="NCBIfam" id="TIGR00671">
    <property type="entry name" value="baf"/>
    <property type="match status" value="1"/>
</dbReference>
<dbReference type="EMBL" id="CP104064">
    <property type="protein sequence ID" value="WAH37352.1"/>
    <property type="molecule type" value="Genomic_DNA"/>
</dbReference>
<evidence type="ECO:0000256" key="10">
    <source>
        <dbReference type="ARBA" id="ARBA00022777"/>
    </source>
</evidence>
<dbReference type="EC" id="2.7.1.33" evidence="6 16"/>
<dbReference type="PANTHER" id="PTHR34265:SF1">
    <property type="entry name" value="TYPE III PANTOTHENATE KINASE"/>
    <property type="match status" value="1"/>
</dbReference>
<evidence type="ECO:0000256" key="8">
    <source>
        <dbReference type="ARBA" id="ARBA00022679"/>
    </source>
</evidence>
<feature type="binding site" evidence="16">
    <location>
        <position position="130"/>
    </location>
    <ligand>
        <name>K(+)</name>
        <dbReference type="ChEBI" id="CHEBI:29103"/>
    </ligand>
</feature>
<feature type="binding site" evidence="16">
    <location>
        <position position="185"/>
    </location>
    <ligand>
        <name>substrate</name>
    </ligand>
</feature>
<organism evidence="17 18">
    <name type="scientific">Alicyclobacillus dauci</name>
    <dbReference type="NCBI Taxonomy" id="1475485"/>
    <lineage>
        <taxon>Bacteria</taxon>
        <taxon>Bacillati</taxon>
        <taxon>Bacillota</taxon>
        <taxon>Bacilli</taxon>
        <taxon>Bacillales</taxon>
        <taxon>Alicyclobacillaceae</taxon>
        <taxon>Alicyclobacillus</taxon>
    </lineage>
</organism>
<accession>A0ABY6Z3C7</accession>
<keyword evidence="18" id="KW-1185">Reference proteome</keyword>
<keyword evidence="8 16" id="KW-0808">Transferase</keyword>
<feature type="binding site" evidence="16">
    <location>
        <position position="101"/>
    </location>
    <ligand>
        <name>substrate</name>
    </ligand>
</feature>
<dbReference type="CDD" id="cd24015">
    <property type="entry name" value="ASKHA_NBD_PanK-III"/>
    <property type="match status" value="1"/>
</dbReference>
<evidence type="ECO:0000256" key="9">
    <source>
        <dbReference type="ARBA" id="ARBA00022741"/>
    </source>
</evidence>
<dbReference type="InterPro" id="IPR004619">
    <property type="entry name" value="Type_III_PanK"/>
</dbReference>
<evidence type="ECO:0000256" key="6">
    <source>
        <dbReference type="ARBA" id="ARBA00012102"/>
    </source>
</evidence>
<reference evidence="17" key="1">
    <citation type="submission" date="2022-08" db="EMBL/GenBank/DDBJ databases">
        <title>Alicyclobacillus dauci DSM2870, complete genome.</title>
        <authorList>
            <person name="Wang Q."/>
            <person name="Cai R."/>
            <person name="Wang Z."/>
        </authorList>
    </citation>
    <scope>NUCLEOTIDE SEQUENCE</scope>
    <source>
        <strain evidence="17">DSM 28700</strain>
    </source>
</reference>
<evidence type="ECO:0000256" key="13">
    <source>
        <dbReference type="ARBA" id="ARBA00022993"/>
    </source>
</evidence>
<feature type="binding site" evidence="16">
    <location>
        <position position="133"/>
    </location>
    <ligand>
        <name>ATP</name>
        <dbReference type="ChEBI" id="CHEBI:30616"/>
    </ligand>
</feature>
<evidence type="ECO:0000256" key="14">
    <source>
        <dbReference type="ARBA" id="ARBA00038036"/>
    </source>
</evidence>
<evidence type="ECO:0000256" key="12">
    <source>
        <dbReference type="ARBA" id="ARBA00022958"/>
    </source>
</evidence>
<comment type="subunit">
    <text evidence="5 16">Homodimer.</text>
</comment>
<comment type="catalytic activity">
    <reaction evidence="1 16">
        <text>(R)-pantothenate + ATP = (R)-4'-phosphopantothenate + ADP + H(+)</text>
        <dbReference type="Rhea" id="RHEA:16373"/>
        <dbReference type="ChEBI" id="CHEBI:10986"/>
        <dbReference type="ChEBI" id="CHEBI:15378"/>
        <dbReference type="ChEBI" id="CHEBI:29032"/>
        <dbReference type="ChEBI" id="CHEBI:30616"/>
        <dbReference type="ChEBI" id="CHEBI:456216"/>
        <dbReference type="EC" id="2.7.1.33"/>
    </reaction>
</comment>
<sequence>MDVLLVLDVGNTNTSVGLFHGKQLTSSWRLKTDHRATSDDIGLKLELLLNRVGEENQVIGCIVSCVVPPLVHPIVQSITTYFDTPPLIVGPGIRTGIPIRYEDPRELGADRIANAVAAVAKYQRPTIILDLGTATTLSVIDDRGQYLGGAIAPGAMVAADALFTSASRLPQVETTWPDRLVQRNTVLSMQAGILYGAAAMVDGLVRKAKQEYDLTFTTIATGGVSNLLADHLEEVDDVLPYLTLEGLRILWERNSTKLRTS</sequence>
<comment type="pathway">
    <text evidence="4 16">Cofactor biosynthesis; coenzyme A biosynthesis; CoA from (R)-pantothenate: step 1/5.</text>
</comment>
<evidence type="ECO:0000256" key="3">
    <source>
        <dbReference type="ARBA" id="ARBA00004496"/>
    </source>
</evidence>
<comment type="cofactor">
    <cofactor evidence="16">
        <name>NH4(+)</name>
        <dbReference type="ChEBI" id="CHEBI:28938"/>
    </cofactor>
    <cofactor evidence="16">
        <name>K(+)</name>
        <dbReference type="ChEBI" id="CHEBI:29103"/>
    </cofactor>
    <text evidence="16">A monovalent cation. Ammonium or potassium.</text>
</comment>
<comment type="subcellular location">
    <subcellularLocation>
        <location evidence="3 16">Cytoplasm</location>
    </subcellularLocation>
</comment>
<dbReference type="NCBIfam" id="NF009855">
    <property type="entry name" value="PRK13321.1"/>
    <property type="match status" value="1"/>
</dbReference>
<evidence type="ECO:0000256" key="11">
    <source>
        <dbReference type="ARBA" id="ARBA00022840"/>
    </source>
</evidence>
<comment type="cofactor">
    <cofactor evidence="2">
        <name>K(+)</name>
        <dbReference type="ChEBI" id="CHEBI:29103"/>
    </cofactor>
</comment>
<evidence type="ECO:0000313" key="17">
    <source>
        <dbReference type="EMBL" id="WAH37352.1"/>
    </source>
</evidence>
<name>A0ABY6Z3C7_9BACL</name>
<keyword evidence="13 16" id="KW-0173">Coenzyme A biosynthesis</keyword>
<evidence type="ECO:0000256" key="5">
    <source>
        <dbReference type="ARBA" id="ARBA00011738"/>
    </source>
</evidence>
<feature type="binding site" evidence="16">
    <location>
        <begin position="108"/>
        <end position="111"/>
    </location>
    <ligand>
        <name>substrate</name>
    </ligand>
</feature>
<evidence type="ECO:0000256" key="7">
    <source>
        <dbReference type="ARBA" id="ARBA00022490"/>
    </source>
</evidence>
<evidence type="ECO:0000256" key="2">
    <source>
        <dbReference type="ARBA" id="ARBA00001958"/>
    </source>
</evidence>
<dbReference type="RefSeq" id="WP_268044833.1">
    <property type="nucleotide sequence ID" value="NZ_CP104064.1"/>
</dbReference>
<keyword evidence="11 16" id="KW-0067">ATP-binding</keyword>
<dbReference type="InterPro" id="IPR043129">
    <property type="entry name" value="ATPase_NBD"/>
</dbReference>
<keyword evidence="10 16" id="KW-0418">Kinase</keyword>
<keyword evidence="16" id="KW-0479">Metal-binding</keyword>
<evidence type="ECO:0000256" key="15">
    <source>
        <dbReference type="ARBA" id="ARBA00040883"/>
    </source>
</evidence>
<evidence type="ECO:0000256" key="16">
    <source>
        <dbReference type="HAMAP-Rule" id="MF_01274"/>
    </source>
</evidence>
<dbReference type="GO" id="GO:0004594">
    <property type="term" value="F:pantothenate kinase activity"/>
    <property type="evidence" value="ECO:0007669"/>
    <property type="project" value="UniProtKB-EC"/>
</dbReference>